<keyword evidence="3" id="KW-1185">Reference proteome</keyword>
<protein>
    <recommendedName>
        <fullName evidence="1">DUF7869 domain-containing protein</fullName>
    </recommendedName>
</protein>
<feature type="domain" description="DUF7869" evidence="1">
    <location>
        <begin position="29"/>
        <end position="130"/>
    </location>
</feature>
<evidence type="ECO:0000313" key="3">
    <source>
        <dbReference type="Proteomes" id="UP001458880"/>
    </source>
</evidence>
<organism evidence="2 3">
    <name type="scientific">Popillia japonica</name>
    <name type="common">Japanese beetle</name>
    <dbReference type="NCBI Taxonomy" id="7064"/>
    <lineage>
        <taxon>Eukaryota</taxon>
        <taxon>Metazoa</taxon>
        <taxon>Ecdysozoa</taxon>
        <taxon>Arthropoda</taxon>
        <taxon>Hexapoda</taxon>
        <taxon>Insecta</taxon>
        <taxon>Pterygota</taxon>
        <taxon>Neoptera</taxon>
        <taxon>Endopterygota</taxon>
        <taxon>Coleoptera</taxon>
        <taxon>Polyphaga</taxon>
        <taxon>Scarabaeiformia</taxon>
        <taxon>Scarabaeidae</taxon>
        <taxon>Rutelinae</taxon>
        <taxon>Popillia</taxon>
    </lineage>
</organism>
<comment type="caution">
    <text evidence="2">The sequence shown here is derived from an EMBL/GenBank/DDBJ whole genome shotgun (WGS) entry which is preliminary data.</text>
</comment>
<evidence type="ECO:0000313" key="2">
    <source>
        <dbReference type="EMBL" id="KAK9720024.1"/>
    </source>
</evidence>
<dbReference type="Pfam" id="PF25273">
    <property type="entry name" value="DUF7869"/>
    <property type="match status" value="1"/>
</dbReference>
<dbReference type="EMBL" id="JASPKY010000214">
    <property type="protein sequence ID" value="KAK9720024.1"/>
    <property type="molecule type" value="Genomic_DNA"/>
</dbReference>
<dbReference type="InterPro" id="IPR057191">
    <property type="entry name" value="DUF7869"/>
</dbReference>
<accession>A0AAW1KL79</accession>
<dbReference type="AlphaFoldDB" id="A0AAW1KL79"/>
<name>A0AAW1KL79_POPJA</name>
<proteinExistence type="predicted"/>
<dbReference type="Proteomes" id="UP001458880">
    <property type="component" value="Unassembled WGS sequence"/>
</dbReference>
<gene>
    <name evidence="2" type="ORF">QE152_g22290</name>
</gene>
<sequence>MKVSGRKKEKEDIISTFYSLFLELRDCKHITLWLDNCSAQNKSWALFTFFVYLVCNHCDHVNLELLNIKFFEPGHTFMSADSLHHQVELQLKRKGKVYDFQDFKNCVQNANSKTKVIDMQLENFFDWKDFSPKFKLNKTNPKPYLQNMVHTIFKRGNKSMDYNTSFDGPSLTLNFLIAKYVKVNNLPSPSQKQQLRGVSKQRKFTLLSKLVAILPKNRLTFWESLATNDATGEEALYVDEDND</sequence>
<evidence type="ECO:0000259" key="1">
    <source>
        <dbReference type="Pfam" id="PF25273"/>
    </source>
</evidence>
<reference evidence="2 3" key="1">
    <citation type="journal article" date="2024" name="BMC Genomics">
        <title>De novo assembly and annotation of Popillia japonica's genome with initial clues to its potential as an invasive pest.</title>
        <authorList>
            <person name="Cucini C."/>
            <person name="Boschi S."/>
            <person name="Funari R."/>
            <person name="Cardaioli E."/>
            <person name="Iannotti N."/>
            <person name="Marturano G."/>
            <person name="Paoli F."/>
            <person name="Bruttini M."/>
            <person name="Carapelli A."/>
            <person name="Frati F."/>
            <person name="Nardi F."/>
        </authorList>
    </citation>
    <scope>NUCLEOTIDE SEQUENCE [LARGE SCALE GENOMIC DNA]</scope>
    <source>
        <strain evidence="2">DMR45628</strain>
    </source>
</reference>